<dbReference type="Proteomes" id="UP000595140">
    <property type="component" value="Unassembled WGS sequence"/>
</dbReference>
<dbReference type="SMART" id="SM00256">
    <property type="entry name" value="FBOX"/>
    <property type="match status" value="1"/>
</dbReference>
<dbReference type="InterPro" id="IPR036047">
    <property type="entry name" value="F-box-like_dom_sf"/>
</dbReference>
<dbReference type="InterPro" id="IPR006527">
    <property type="entry name" value="F-box-assoc_dom_typ1"/>
</dbReference>
<dbReference type="InterPro" id="IPR017451">
    <property type="entry name" value="F-box-assoc_interact_dom"/>
</dbReference>
<evidence type="ECO:0000313" key="2">
    <source>
        <dbReference type="EMBL" id="VFQ70156.1"/>
    </source>
</evidence>
<dbReference type="CDD" id="cd22157">
    <property type="entry name" value="F-box_AtFBW1-like"/>
    <property type="match status" value="1"/>
</dbReference>
<evidence type="ECO:0000259" key="1">
    <source>
        <dbReference type="SMART" id="SM00256"/>
    </source>
</evidence>
<dbReference type="NCBIfam" id="TIGR01640">
    <property type="entry name" value="F_box_assoc_1"/>
    <property type="match status" value="1"/>
</dbReference>
<dbReference type="Pfam" id="PF07734">
    <property type="entry name" value="FBA_1"/>
    <property type="match status" value="1"/>
</dbReference>
<dbReference type="InterPro" id="IPR001810">
    <property type="entry name" value="F-box_dom"/>
</dbReference>
<dbReference type="PANTHER" id="PTHR31672">
    <property type="entry name" value="BNACNNG10540D PROTEIN"/>
    <property type="match status" value="1"/>
</dbReference>
<organism evidence="2 3">
    <name type="scientific">Cuscuta campestris</name>
    <dbReference type="NCBI Taxonomy" id="132261"/>
    <lineage>
        <taxon>Eukaryota</taxon>
        <taxon>Viridiplantae</taxon>
        <taxon>Streptophyta</taxon>
        <taxon>Embryophyta</taxon>
        <taxon>Tracheophyta</taxon>
        <taxon>Spermatophyta</taxon>
        <taxon>Magnoliopsida</taxon>
        <taxon>eudicotyledons</taxon>
        <taxon>Gunneridae</taxon>
        <taxon>Pentapetalae</taxon>
        <taxon>asterids</taxon>
        <taxon>lamiids</taxon>
        <taxon>Solanales</taxon>
        <taxon>Convolvulaceae</taxon>
        <taxon>Cuscuteae</taxon>
        <taxon>Cuscuta</taxon>
        <taxon>Cuscuta subgen. Grammica</taxon>
        <taxon>Cuscuta sect. Cleistogrammica</taxon>
    </lineage>
</organism>
<dbReference type="Gene3D" id="1.20.1280.50">
    <property type="match status" value="1"/>
</dbReference>
<dbReference type="PANTHER" id="PTHR31672:SF13">
    <property type="entry name" value="F-BOX PROTEIN CPR30-LIKE"/>
    <property type="match status" value="1"/>
</dbReference>
<dbReference type="EMBL" id="OOIL02000889">
    <property type="protein sequence ID" value="VFQ70156.1"/>
    <property type="molecule type" value="Genomic_DNA"/>
</dbReference>
<accession>A0A484L1G1</accession>
<dbReference type="SUPFAM" id="SSF81383">
    <property type="entry name" value="F-box domain"/>
    <property type="match status" value="1"/>
</dbReference>
<feature type="domain" description="F-box" evidence="1">
    <location>
        <begin position="6"/>
        <end position="46"/>
    </location>
</feature>
<gene>
    <name evidence="2" type="ORF">CCAM_LOCUS11932</name>
</gene>
<evidence type="ECO:0000313" key="3">
    <source>
        <dbReference type="Proteomes" id="UP000595140"/>
    </source>
</evidence>
<keyword evidence="3" id="KW-1185">Reference proteome</keyword>
<dbReference type="Pfam" id="PF00646">
    <property type="entry name" value="F-box"/>
    <property type="match status" value="1"/>
</dbReference>
<dbReference type="OrthoDB" id="591557at2759"/>
<dbReference type="AlphaFoldDB" id="A0A484L1G1"/>
<sequence length="356" mass="40142">MEKIEGEELVLVEILTRLPVKSLGRFKSVSKKWLSLISDPHFVKSHLRRSLENCPSARHRILISDPLHSVDFNGNQVKGRISPPKSFEQPFELAGSCNGLICLYIARETFAAINPTTGETRELPKPTHIPTHANFFNGFGYDATTDDYKVVRGPQPTIGPQPEFIVEMFSFKANSWKRIEYDPELKVIENGFFFNGCVHWLVTTCHGNSRYEQRVVSLDLADEKFRVVIPLPDVAAPNVTFNGLNIIEGCFSTFSGGGTFGPDVEPVEVWVMREYGVKSSWTRLCRFTPHALPKTCYLVTLLCFRDDGKVIFDVGGSRLVVYNPCNDNSRVIFPKSKKGSDYFYTVVYVESLVSPN</sequence>
<name>A0A484L1G1_9ASTE</name>
<dbReference type="InterPro" id="IPR050796">
    <property type="entry name" value="SCF_F-box_component"/>
</dbReference>
<protein>
    <recommendedName>
        <fullName evidence="1">F-box domain-containing protein</fullName>
    </recommendedName>
</protein>
<proteinExistence type="predicted"/>
<reference evidence="2 3" key="1">
    <citation type="submission" date="2018-04" db="EMBL/GenBank/DDBJ databases">
        <authorList>
            <person name="Vogel A."/>
        </authorList>
    </citation>
    <scope>NUCLEOTIDE SEQUENCE [LARGE SCALE GENOMIC DNA]</scope>
</reference>